<dbReference type="Gene3D" id="4.10.280.10">
    <property type="entry name" value="Helix-loop-helix DNA-binding domain"/>
    <property type="match status" value="1"/>
</dbReference>
<dbReference type="CDD" id="cd00083">
    <property type="entry name" value="bHLH_SF"/>
    <property type="match status" value="1"/>
</dbReference>
<dbReference type="InterPro" id="IPR011598">
    <property type="entry name" value="bHLH_dom"/>
</dbReference>
<evidence type="ECO:0000256" key="1">
    <source>
        <dbReference type="SAM" id="MobiDB-lite"/>
    </source>
</evidence>
<dbReference type="EMBL" id="ML976983">
    <property type="protein sequence ID" value="KAF1960443.1"/>
    <property type="molecule type" value="Genomic_DNA"/>
</dbReference>
<dbReference type="SUPFAM" id="SSF47459">
    <property type="entry name" value="HLH, helix-loop-helix DNA-binding domain"/>
    <property type="match status" value="1"/>
</dbReference>
<evidence type="ECO:0000313" key="3">
    <source>
        <dbReference type="EMBL" id="KAF1960443.1"/>
    </source>
</evidence>
<dbReference type="Pfam" id="PF00010">
    <property type="entry name" value="HLH"/>
    <property type="match status" value="1"/>
</dbReference>
<proteinExistence type="predicted"/>
<feature type="domain" description="BHLH" evidence="2">
    <location>
        <begin position="18"/>
        <end position="70"/>
    </location>
</feature>
<accession>A0A6A5U5L3</accession>
<gene>
    <name evidence="3" type="ORF">CC80DRAFT_590678</name>
</gene>
<dbReference type="AlphaFoldDB" id="A0A6A5U5L3"/>
<dbReference type="Proteomes" id="UP000800035">
    <property type="component" value="Unassembled WGS sequence"/>
</dbReference>
<dbReference type="InterPro" id="IPR036638">
    <property type="entry name" value="HLH_DNA-bd_sf"/>
</dbReference>
<name>A0A6A5U5L3_9PLEO</name>
<protein>
    <recommendedName>
        <fullName evidence="2">BHLH domain-containing protein</fullName>
    </recommendedName>
</protein>
<dbReference type="GO" id="GO:0046983">
    <property type="term" value="F:protein dimerization activity"/>
    <property type="evidence" value="ECO:0007669"/>
    <property type="project" value="InterPro"/>
</dbReference>
<sequence>MTTSSGTKKKRVRTWTAEERAAHRVFEKSRREAFNDSMIDLARHIPSLAGTRRLNKHMIVEHSIARHQKQRQLCLSALAGAQALIAERNELLAEVNQWRTASGGLPLREAAPEGQLLQELIATENETFASFPNGFGDNAPEEGSGDDQYYKDSALPRPRNVARYSVDIPPPDPSGAFYLLVSQRKARHMALSSNRQQPEMIYLSPRA</sequence>
<reference evidence="3" key="1">
    <citation type="journal article" date="2020" name="Stud. Mycol.">
        <title>101 Dothideomycetes genomes: a test case for predicting lifestyles and emergence of pathogens.</title>
        <authorList>
            <person name="Haridas S."/>
            <person name="Albert R."/>
            <person name="Binder M."/>
            <person name="Bloem J."/>
            <person name="Labutti K."/>
            <person name="Salamov A."/>
            <person name="Andreopoulos B."/>
            <person name="Baker S."/>
            <person name="Barry K."/>
            <person name="Bills G."/>
            <person name="Bluhm B."/>
            <person name="Cannon C."/>
            <person name="Castanera R."/>
            <person name="Culley D."/>
            <person name="Daum C."/>
            <person name="Ezra D."/>
            <person name="Gonzalez J."/>
            <person name="Henrissat B."/>
            <person name="Kuo A."/>
            <person name="Liang C."/>
            <person name="Lipzen A."/>
            <person name="Lutzoni F."/>
            <person name="Magnuson J."/>
            <person name="Mondo S."/>
            <person name="Nolan M."/>
            <person name="Ohm R."/>
            <person name="Pangilinan J."/>
            <person name="Park H.-J."/>
            <person name="Ramirez L."/>
            <person name="Alfaro M."/>
            <person name="Sun H."/>
            <person name="Tritt A."/>
            <person name="Yoshinaga Y."/>
            <person name="Zwiers L.-H."/>
            <person name="Turgeon B."/>
            <person name="Goodwin S."/>
            <person name="Spatafora J."/>
            <person name="Crous P."/>
            <person name="Grigoriev I."/>
        </authorList>
    </citation>
    <scope>NUCLEOTIDE SEQUENCE</scope>
    <source>
        <strain evidence="3">CBS 675.92</strain>
    </source>
</reference>
<organism evidence="3 4">
    <name type="scientific">Byssothecium circinans</name>
    <dbReference type="NCBI Taxonomy" id="147558"/>
    <lineage>
        <taxon>Eukaryota</taxon>
        <taxon>Fungi</taxon>
        <taxon>Dikarya</taxon>
        <taxon>Ascomycota</taxon>
        <taxon>Pezizomycotina</taxon>
        <taxon>Dothideomycetes</taxon>
        <taxon>Pleosporomycetidae</taxon>
        <taxon>Pleosporales</taxon>
        <taxon>Massarineae</taxon>
        <taxon>Massarinaceae</taxon>
        <taxon>Byssothecium</taxon>
    </lineage>
</organism>
<evidence type="ECO:0000259" key="2">
    <source>
        <dbReference type="PROSITE" id="PS50888"/>
    </source>
</evidence>
<dbReference type="PROSITE" id="PS50888">
    <property type="entry name" value="BHLH"/>
    <property type="match status" value="1"/>
</dbReference>
<feature type="region of interest" description="Disordered" evidence="1">
    <location>
        <begin position="133"/>
        <end position="153"/>
    </location>
</feature>
<keyword evidence="4" id="KW-1185">Reference proteome</keyword>
<dbReference type="OrthoDB" id="8964853at2759"/>
<evidence type="ECO:0000313" key="4">
    <source>
        <dbReference type="Proteomes" id="UP000800035"/>
    </source>
</evidence>